<organism evidence="1">
    <name type="scientific">marine metagenome</name>
    <dbReference type="NCBI Taxonomy" id="408172"/>
    <lineage>
        <taxon>unclassified sequences</taxon>
        <taxon>metagenomes</taxon>
        <taxon>ecological metagenomes</taxon>
    </lineage>
</organism>
<dbReference type="AlphaFoldDB" id="A0A382AEL5"/>
<name>A0A382AEL5_9ZZZZ</name>
<accession>A0A382AEL5</accession>
<gene>
    <name evidence="1" type="ORF">METZ01_LOCUS152693</name>
</gene>
<dbReference type="PANTHER" id="PTHR30289">
    <property type="entry name" value="UNCHARACTERIZED PROTEIN YBCL-RELATED"/>
    <property type="match status" value="1"/>
</dbReference>
<dbReference type="NCBIfam" id="TIGR00481">
    <property type="entry name" value="YbhB/YbcL family Raf kinase inhibitor-like protein"/>
    <property type="match status" value="1"/>
</dbReference>
<dbReference type="PANTHER" id="PTHR30289:SF1">
    <property type="entry name" value="PEBP (PHOSPHATIDYLETHANOLAMINE-BINDING PROTEIN) FAMILY PROTEIN"/>
    <property type="match status" value="1"/>
</dbReference>
<dbReference type="InterPro" id="IPR008914">
    <property type="entry name" value="PEBP"/>
</dbReference>
<dbReference type="CDD" id="cd00865">
    <property type="entry name" value="PEBP_bact_arch"/>
    <property type="match status" value="1"/>
</dbReference>
<dbReference type="InterPro" id="IPR005247">
    <property type="entry name" value="YbhB_YbcL/LppC-like"/>
</dbReference>
<protein>
    <recommendedName>
        <fullName evidence="2">YbhB/YbcL family Raf kinase inhibitor-like protein</fullName>
    </recommendedName>
</protein>
<dbReference type="SUPFAM" id="SSF49777">
    <property type="entry name" value="PEBP-like"/>
    <property type="match status" value="1"/>
</dbReference>
<evidence type="ECO:0008006" key="2">
    <source>
        <dbReference type="Google" id="ProtNLM"/>
    </source>
</evidence>
<reference evidence="1" key="1">
    <citation type="submission" date="2018-05" db="EMBL/GenBank/DDBJ databases">
        <authorList>
            <person name="Lanie J.A."/>
            <person name="Ng W.-L."/>
            <person name="Kazmierczak K.M."/>
            <person name="Andrzejewski T.M."/>
            <person name="Davidsen T.M."/>
            <person name="Wayne K.J."/>
            <person name="Tettelin H."/>
            <person name="Glass J.I."/>
            <person name="Rusch D."/>
            <person name="Podicherti R."/>
            <person name="Tsui H.-C.T."/>
            <person name="Winkler M.E."/>
        </authorList>
    </citation>
    <scope>NUCLEOTIDE SEQUENCE</scope>
</reference>
<dbReference type="Gene3D" id="3.90.280.10">
    <property type="entry name" value="PEBP-like"/>
    <property type="match status" value="1"/>
</dbReference>
<dbReference type="EMBL" id="UINC01025022">
    <property type="protein sequence ID" value="SVA99839.1"/>
    <property type="molecule type" value="Genomic_DNA"/>
</dbReference>
<dbReference type="InterPro" id="IPR036610">
    <property type="entry name" value="PEBP-like_sf"/>
</dbReference>
<proteinExistence type="predicted"/>
<evidence type="ECO:0000313" key="1">
    <source>
        <dbReference type="EMBL" id="SVA99839.1"/>
    </source>
</evidence>
<sequence length="189" mass="20504">MGAGIFVACIAPAEVDAQTPTTFIVESPTMATGKMMPRDYSPDGRNMSPPLQWRNLPEGTRQIAVICQDHGAGNPPPWVHWIIYNISGNAEELPAGLPFDTSEPMPRGLEGAVHGNNGWGLPMYRGPAPPGNSLHHYDFAVFALDEELNLPPGLDREELLEAIDGHVIGRGDMVPIYRRQPADSVSTVN</sequence>
<dbReference type="Pfam" id="PF01161">
    <property type="entry name" value="PBP"/>
    <property type="match status" value="1"/>
</dbReference>